<comment type="caution">
    <text evidence="2">The sequence shown here is derived from an EMBL/GenBank/DDBJ whole genome shotgun (WGS) entry which is preliminary data.</text>
</comment>
<organism evidence="2 3">
    <name type="scientific">Hominiventricola aquisgranensis</name>
    <dbReference type="NCBI Taxonomy" id="3133164"/>
    <lineage>
        <taxon>Bacteria</taxon>
        <taxon>Bacillati</taxon>
        <taxon>Bacillota</taxon>
        <taxon>Clostridia</taxon>
        <taxon>Lachnospirales</taxon>
        <taxon>Lachnospiraceae</taxon>
        <taxon>Hominiventricola</taxon>
    </lineage>
</organism>
<evidence type="ECO:0000313" key="2">
    <source>
        <dbReference type="EMBL" id="MEQ2578832.1"/>
    </source>
</evidence>
<keyword evidence="3" id="KW-1185">Reference proteome</keyword>
<evidence type="ECO:0000313" key="3">
    <source>
        <dbReference type="Proteomes" id="UP001470288"/>
    </source>
</evidence>
<dbReference type="EMBL" id="JBBMFC010000012">
    <property type="protein sequence ID" value="MEQ2578832.1"/>
    <property type="molecule type" value="Genomic_DNA"/>
</dbReference>
<gene>
    <name evidence="2" type="ORF">WMO62_08265</name>
</gene>
<protein>
    <submittedName>
        <fullName evidence="2">HD domain-containing protein</fullName>
    </submittedName>
</protein>
<dbReference type="Gene3D" id="1.10.3210.10">
    <property type="entry name" value="Hypothetical protein af1432"/>
    <property type="match status" value="1"/>
</dbReference>
<reference evidence="2 3" key="1">
    <citation type="submission" date="2024-03" db="EMBL/GenBank/DDBJ databases">
        <title>Human intestinal bacterial collection.</title>
        <authorList>
            <person name="Pauvert C."/>
            <person name="Hitch T.C.A."/>
            <person name="Clavel T."/>
        </authorList>
    </citation>
    <scope>NUCLEOTIDE SEQUENCE [LARGE SCALE GENOMIC DNA]</scope>
    <source>
        <strain evidence="2 3">CLA-AA-H78B</strain>
    </source>
</reference>
<dbReference type="Proteomes" id="UP001470288">
    <property type="component" value="Unassembled WGS sequence"/>
</dbReference>
<feature type="domain" description="HD" evidence="1">
    <location>
        <begin position="1"/>
        <end position="78"/>
    </location>
</feature>
<dbReference type="PROSITE" id="PS51831">
    <property type="entry name" value="HD"/>
    <property type="match status" value="1"/>
</dbReference>
<accession>A0ABV1I0W9</accession>
<evidence type="ECO:0000259" key="1">
    <source>
        <dbReference type="PROSITE" id="PS51831"/>
    </source>
</evidence>
<dbReference type="InterPro" id="IPR006674">
    <property type="entry name" value="HD_domain"/>
</dbReference>
<sequence>MELAKIAGFMHDIGNAVNRSRHAEYGAILANELLEGTDLSLEDRITIMSAIGNHDESTGGATDPVSAALIIADKTDVRRNRVRDKDRAAFDIHDRVNYAVTEAKLKIIKEKKLISLNLQIDESICTMYEYFDIFLGRMMMCRGAAEILNMKFRLTANGSKVL</sequence>
<dbReference type="RefSeq" id="WP_349144401.1">
    <property type="nucleotide sequence ID" value="NZ_JBBMFC010000012.1"/>
</dbReference>
<dbReference type="SUPFAM" id="SSF109604">
    <property type="entry name" value="HD-domain/PDEase-like"/>
    <property type="match status" value="1"/>
</dbReference>
<proteinExistence type="predicted"/>
<dbReference type="Pfam" id="PF01966">
    <property type="entry name" value="HD"/>
    <property type="match status" value="1"/>
</dbReference>
<name>A0ABV1I0W9_9FIRM</name>